<protein>
    <submittedName>
        <fullName evidence="2">Uncharacterized protein</fullName>
    </submittedName>
</protein>
<evidence type="ECO:0000256" key="1">
    <source>
        <dbReference type="SAM" id="MobiDB-lite"/>
    </source>
</evidence>
<feature type="region of interest" description="Disordered" evidence="1">
    <location>
        <begin position="1"/>
        <end position="20"/>
    </location>
</feature>
<reference evidence="2" key="1">
    <citation type="submission" date="2022-01" db="EMBL/GenBank/DDBJ databases">
        <authorList>
            <person name="King R."/>
        </authorList>
    </citation>
    <scope>NUCLEOTIDE SEQUENCE</scope>
</reference>
<sequence length="119" mass="13428">MPGTRPQLSSPPGPAVPLPALSSPHYLQTVFKKFVTKDMMQQTFSTYKPRIPSVNAKFRHLRSFVDKQDIKLHSFQAQPVSRCVTPQRSRVVSQRILVIGDLRCGNSSLNIVDRLCHLT</sequence>
<evidence type="ECO:0000313" key="3">
    <source>
        <dbReference type="Proteomes" id="UP001152798"/>
    </source>
</evidence>
<dbReference type="AlphaFoldDB" id="A0A9P0H4S4"/>
<evidence type="ECO:0000313" key="2">
    <source>
        <dbReference type="EMBL" id="CAH1394427.1"/>
    </source>
</evidence>
<gene>
    <name evidence="2" type="ORF">NEZAVI_LOCUS4939</name>
</gene>
<organism evidence="2 3">
    <name type="scientific">Nezara viridula</name>
    <name type="common">Southern green stink bug</name>
    <name type="synonym">Cimex viridulus</name>
    <dbReference type="NCBI Taxonomy" id="85310"/>
    <lineage>
        <taxon>Eukaryota</taxon>
        <taxon>Metazoa</taxon>
        <taxon>Ecdysozoa</taxon>
        <taxon>Arthropoda</taxon>
        <taxon>Hexapoda</taxon>
        <taxon>Insecta</taxon>
        <taxon>Pterygota</taxon>
        <taxon>Neoptera</taxon>
        <taxon>Paraneoptera</taxon>
        <taxon>Hemiptera</taxon>
        <taxon>Heteroptera</taxon>
        <taxon>Panheteroptera</taxon>
        <taxon>Pentatomomorpha</taxon>
        <taxon>Pentatomoidea</taxon>
        <taxon>Pentatomidae</taxon>
        <taxon>Pentatominae</taxon>
        <taxon>Nezara</taxon>
    </lineage>
</organism>
<name>A0A9P0H4S4_NEZVI</name>
<accession>A0A9P0H4S4</accession>
<dbReference type="Proteomes" id="UP001152798">
    <property type="component" value="Chromosome 3"/>
</dbReference>
<dbReference type="EMBL" id="OV725079">
    <property type="protein sequence ID" value="CAH1394427.1"/>
    <property type="molecule type" value="Genomic_DNA"/>
</dbReference>
<keyword evidence="3" id="KW-1185">Reference proteome</keyword>
<proteinExistence type="predicted"/>